<reference evidence="1 2" key="1">
    <citation type="journal article" date="2007" name="PLoS ONE">
        <title>Analysis of the neurotoxin complex genes in Clostridium botulinum A1-A4 and B1 strains: BoNT/A3, /Ba4 and /B1 clusters are located within plasmids.</title>
        <authorList>
            <person name="Smith T.J."/>
            <person name="Hill K.K."/>
            <person name="Foley B.T."/>
            <person name="Detter J.C."/>
            <person name="Munk A.C."/>
            <person name="Bruce D.C."/>
            <person name="Doggett N.A."/>
            <person name="Smith L.A."/>
            <person name="Marks J.D."/>
            <person name="Xie G."/>
            <person name="Brettin T.S."/>
        </authorList>
    </citation>
    <scope>NUCLEOTIDE SEQUENCE [LARGE SCALE GENOMIC DNA]</scope>
    <source>
        <strain evidence="2">Okra / Type B1</strain>
    </source>
</reference>
<dbReference type="EMBL" id="CP000939">
    <property type="protein sequence ID" value="ACA45591.1"/>
    <property type="molecule type" value="Genomic_DNA"/>
</dbReference>
<dbReference type="AlphaFoldDB" id="B1IMR5"/>
<evidence type="ECO:0008006" key="3">
    <source>
        <dbReference type="Google" id="ProtNLM"/>
    </source>
</evidence>
<protein>
    <recommendedName>
        <fullName evidence="3">YbjN domain-containing protein</fullName>
    </recommendedName>
</protein>
<dbReference type="RefSeq" id="WP_003361378.1">
    <property type="nucleotide sequence ID" value="NC_010516.1"/>
</dbReference>
<dbReference type="HOGENOM" id="CLU_1683475_0_0_9"/>
<dbReference type="KEGG" id="cbb:CLD_2725"/>
<sequence length="156" mass="18140">MKQRNNSILKELNCVLSSLEIKYHDIVGSNENHVLYLCIIGDEKYKFHFRIEVNFSNNTIGFFNNSIKNIKTDKFNEALQVLNELNNCNAIGTVYLNKEDESIYYYIGISIEGEEVCFSHDQISDYILTLKLGVKEAFEALQENDILKFNKRIQKV</sequence>
<evidence type="ECO:0000313" key="1">
    <source>
        <dbReference type="EMBL" id="ACA45591.1"/>
    </source>
</evidence>
<proteinExistence type="predicted"/>
<accession>B1IMR5</accession>
<dbReference type="Proteomes" id="UP000008541">
    <property type="component" value="Chromosome"/>
</dbReference>
<gene>
    <name evidence="1" type="ordered locus">CLD_2725</name>
</gene>
<name>B1IMR5_CLOBK</name>
<evidence type="ECO:0000313" key="2">
    <source>
        <dbReference type="Proteomes" id="UP000008541"/>
    </source>
</evidence>
<organism evidence="1 2">
    <name type="scientific">Clostridium botulinum (strain Okra / Type B1)</name>
    <dbReference type="NCBI Taxonomy" id="498213"/>
    <lineage>
        <taxon>Bacteria</taxon>
        <taxon>Bacillati</taxon>
        <taxon>Bacillota</taxon>
        <taxon>Clostridia</taxon>
        <taxon>Eubacteriales</taxon>
        <taxon>Clostridiaceae</taxon>
        <taxon>Clostridium</taxon>
    </lineage>
</organism>